<dbReference type="InterPro" id="IPR051310">
    <property type="entry name" value="MCP_chemotaxis"/>
</dbReference>
<dbReference type="GO" id="GO:0005886">
    <property type="term" value="C:plasma membrane"/>
    <property type="evidence" value="ECO:0007669"/>
    <property type="project" value="UniProtKB-SubCell"/>
</dbReference>
<comment type="similarity">
    <text evidence="7">Belongs to the methyl-accepting chemotaxis (MCP) protein family.</text>
</comment>
<dbReference type="PRINTS" id="PR00260">
    <property type="entry name" value="CHEMTRNSDUCR"/>
</dbReference>
<accession>A0A5R8XXW1</accession>
<dbReference type="InterPro" id="IPR033480">
    <property type="entry name" value="sCache_2"/>
</dbReference>
<dbReference type="OrthoDB" id="5332496at2"/>
<dbReference type="GO" id="GO:0004888">
    <property type="term" value="F:transmembrane signaling receptor activity"/>
    <property type="evidence" value="ECO:0007669"/>
    <property type="project" value="InterPro"/>
</dbReference>
<dbReference type="PROSITE" id="PS50111">
    <property type="entry name" value="CHEMOTAXIS_TRANSDUC_2"/>
    <property type="match status" value="1"/>
</dbReference>
<dbReference type="SMART" id="SM01049">
    <property type="entry name" value="Cache_2"/>
    <property type="match status" value="1"/>
</dbReference>
<feature type="compositionally biased region" description="Basic and acidic residues" evidence="10">
    <location>
        <begin position="652"/>
        <end position="663"/>
    </location>
</feature>
<keyword evidence="3" id="KW-0145">Chemotaxis</keyword>
<feature type="domain" description="Methyl-accepting transducer" evidence="11">
    <location>
        <begin position="371"/>
        <end position="593"/>
    </location>
</feature>
<evidence type="ECO:0000259" key="11">
    <source>
        <dbReference type="PROSITE" id="PS50111"/>
    </source>
</evidence>
<feature type="compositionally biased region" description="Basic and acidic residues" evidence="10">
    <location>
        <begin position="632"/>
        <end position="644"/>
    </location>
</feature>
<dbReference type="InterPro" id="IPR004090">
    <property type="entry name" value="Chemotax_Me-accpt_rcpt"/>
</dbReference>
<evidence type="ECO:0000256" key="1">
    <source>
        <dbReference type="ARBA" id="ARBA00004651"/>
    </source>
</evidence>
<keyword evidence="6" id="KW-0472">Membrane</keyword>
<evidence type="ECO:0000313" key="13">
    <source>
        <dbReference type="Proteomes" id="UP000308901"/>
    </source>
</evidence>
<keyword evidence="4" id="KW-0812">Transmembrane</keyword>
<evidence type="ECO:0000256" key="4">
    <source>
        <dbReference type="ARBA" id="ARBA00022692"/>
    </source>
</evidence>
<dbReference type="SMART" id="SM00283">
    <property type="entry name" value="MA"/>
    <property type="match status" value="1"/>
</dbReference>
<evidence type="ECO:0000256" key="7">
    <source>
        <dbReference type="ARBA" id="ARBA00029447"/>
    </source>
</evidence>
<keyword evidence="5" id="KW-1133">Transmembrane helix</keyword>
<dbReference type="PANTHER" id="PTHR43531">
    <property type="entry name" value="PROTEIN ICFG"/>
    <property type="match status" value="1"/>
</dbReference>
<keyword evidence="13" id="KW-1185">Reference proteome</keyword>
<evidence type="ECO:0000313" key="12">
    <source>
        <dbReference type="EMBL" id="TLP35590.1"/>
    </source>
</evidence>
<proteinExistence type="inferred from homology"/>
<evidence type="ECO:0000256" key="9">
    <source>
        <dbReference type="SAM" id="Coils"/>
    </source>
</evidence>
<evidence type="ECO:0000256" key="5">
    <source>
        <dbReference type="ARBA" id="ARBA00022989"/>
    </source>
</evidence>
<keyword evidence="2" id="KW-1003">Cell membrane</keyword>
<dbReference type="GO" id="GO:0007165">
    <property type="term" value="P:signal transduction"/>
    <property type="evidence" value="ECO:0007669"/>
    <property type="project" value="UniProtKB-KW"/>
</dbReference>
<dbReference type="EMBL" id="VANU01000008">
    <property type="protein sequence ID" value="TLP35590.1"/>
    <property type="molecule type" value="Genomic_DNA"/>
</dbReference>
<name>A0A5R8XXW1_9BACT</name>
<protein>
    <submittedName>
        <fullName evidence="12">Methyl-accepting chemotaxis protein</fullName>
    </submittedName>
</protein>
<feature type="region of interest" description="Disordered" evidence="10">
    <location>
        <begin position="622"/>
        <end position="671"/>
    </location>
</feature>
<dbReference type="GO" id="GO:0006935">
    <property type="term" value="P:chemotaxis"/>
    <property type="evidence" value="ECO:0007669"/>
    <property type="project" value="UniProtKB-KW"/>
</dbReference>
<gene>
    <name evidence="12" type="ORF">FDK22_15035</name>
</gene>
<dbReference type="Pfam" id="PF00015">
    <property type="entry name" value="MCPsignal"/>
    <property type="match status" value="1"/>
</dbReference>
<evidence type="ECO:0000256" key="3">
    <source>
        <dbReference type="ARBA" id="ARBA00022500"/>
    </source>
</evidence>
<evidence type="ECO:0000256" key="8">
    <source>
        <dbReference type="PROSITE-ProRule" id="PRU00284"/>
    </source>
</evidence>
<dbReference type="AlphaFoldDB" id="A0A5R8XXW1"/>
<dbReference type="SUPFAM" id="SSF58104">
    <property type="entry name" value="Methyl-accepting chemotaxis protein (MCP) signaling domain"/>
    <property type="match status" value="1"/>
</dbReference>
<dbReference type="Proteomes" id="UP000308901">
    <property type="component" value="Unassembled WGS sequence"/>
</dbReference>
<evidence type="ECO:0000256" key="10">
    <source>
        <dbReference type="SAM" id="MobiDB-lite"/>
    </source>
</evidence>
<evidence type="ECO:0000256" key="6">
    <source>
        <dbReference type="ARBA" id="ARBA00023136"/>
    </source>
</evidence>
<keyword evidence="8" id="KW-0807">Transducer</keyword>
<feature type="coiled-coil region" evidence="9">
    <location>
        <begin position="383"/>
        <end position="410"/>
    </location>
</feature>
<reference evidence="12 13" key="1">
    <citation type="submission" date="2019-05" db="EMBL/GenBank/DDBJ databases">
        <title>Arcobacter sp. nov., isolated from sea sediment.</title>
        <authorList>
            <person name="Kim W."/>
        </authorList>
    </citation>
    <scope>NUCLEOTIDE SEQUENCE [LARGE SCALE GENOMIC DNA]</scope>
    <source>
        <strain evidence="12 13">CAU 1517</strain>
    </source>
</reference>
<organism evidence="12 13">
    <name type="scientific">Arcobacter arenosus</name>
    <dbReference type="NCBI Taxonomy" id="2576037"/>
    <lineage>
        <taxon>Bacteria</taxon>
        <taxon>Pseudomonadati</taxon>
        <taxon>Campylobacterota</taxon>
        <taxon>Epsilonproteobacteria</taxon>
        <taxon>Campylobacterales</taxon>
        <taxon>Arcobacteraceae</taxon>
        <taxon>Arcobacter</taxon>
    </lineage>
</organism>
<dbReference type="Gene3D" id="1.10.287.950">
    <property type="entry name" value="Methyl-accepting chemotaxis protein"/>
    <property type="match status" value="1"/>
</dbReference>
<dbReference type="InterPro" id="IPR004089">
    <property type="entry name" value="MCPsignal_dom"/>
</dbReference>
<dbReference type="Pfam" id="PF08269">
    <property type="entry name" value="dCache_2"/>
    <property type="match status" value="1"/>
</dbReference>
<dbReference type="Gene3D" id="3.30.450.20">
    <property type="entry name" value="PAS domain"/>
    <property type="match status" value="1"/>
</dbReference>
<dbReference type="PANTHER" id="PTHR43531:SF11">
    <property type="entry name" value="METHYL-ACCEPTING CHEMOTAXIS PROTEIN 3"/>
    <property type="match status" value="1"/>
</dbReference>
<sequence length="671" mass="75193">MIILAVILLLGQEKMMFKEKKTQLVNVIDLSYSFVEKEYKKFESGQITETEAKNNVIEAFKNFRYQGDNYIWINDNNIDSVKMVMHPIDLNKNGKVMDDKAYNLATAIDFGKDSKSTKKLDNENIFKAFVEATQDNGSGFVHYSRTDEKTKETQKKLSYVREFTPWGWVFGSGIYIDDIQEEFINSAQKAGLILLIILGILSFIFRMITKEIVFKVTFINEGLENFFAYLNRETNDVEIKQITCRDEFGHMSDLINSNIEKAKRGIIEDRELIDETITVLGEFEQGDLCQRVNINVSNPAMQQLKEVLNSMAGNLEHNIESVLDVLEKYSNFNYLDKVNTTGIQKDLLKLANGVNTLGDSITAMLVASKSDGLKLDDSSALLLENVESLNNNSNEAASSLEETAASLEQMTGNIRSNTQNIYEMAQISQKVTKSAKDGEVLANQTTTAMEEIDTQVNLINDSITIIDQIAFQTNILSLNAAVEAATAGEAGKGFAVVAQEVRNLANRSAEAAKEIKNLVESATNKANEGKEIATNMINGYVALNENINQTITLINNVEMSSKEQLTGIEQINQAVAQLDTQTQMNAQVASQTQEIALETDKIAKMVLESADEKEFIGKENLKKRDRTSKKSYTGEERRSLEKIIKSSPSNSVKKENFKAKVQEQDDEWESF</sequence>
<comment type="caution">
    <text evidence="12">The sequence shown here is derived from an EMBL/GenBank/DDBJ whole genome shotgun (WGS) entry which is preliminary data.</text>
</comment>
<evidence type="ECO:0000256" key="2">
    <source>
        <dbReference type="ARBA" id="ARBA00022475"/>
    </source>
</evidence>
<comment type="subcellular location">
    <subcellularLocation>
        <location evidence="1">Cell membrane</location>
        <topology evidence="1">Multi-pass membrane protein</topology>
    </subcellularLocation>
</comment>
<dbReference type="InterPro" id="IPR004010">
    <property type="entry name" value="Double_Cache_2"/>
</dbReference>
<keyword evidence="9" id="KW-0175">Coiled coil</keyword>